<reference evidence="6" key="1">
    <citation type="submission" date="2018-12" db="EMBL/GenBank/DDBJ databases">
        <title>Genome sequence of Peanibacillus sp.</title>
        <authorList>
            <person name="Subramani G."/>
            <person name="Srinivasan S."/>
            <person name="Kim M.K."/>
        </authorList>
    </citation>
    <scope>NUCLEOTIDE SEQUENCE [LARGE SCALE GENOMIC DNA]</scope>
    <source>
        <strain evidence="6">18JY67-1</strain>
    </source>
</reference>
<protein>
    <submittedName>
        <fullName evidence="5">GntR family transcriptional regulator</fullName>
    </submittedName>
</protein>
<dbReference type="InterPro" id="IPR008920">
    <property type="entry name" value="TF_FadR/GntR_C"/>
</dbReference>
<accession>A0A3Q8X8P7</accession>
<dbReference type="InterPro" id="IPR036390">
    <property type="entry name" value="WH_DNA-bd_sf"/>
</dbReference>
<dbReference type="PANTHER" id="PTHR43537:SF5">
    <property type="entry name" value="UXU OPERON TRANSCRIPTIONAL REGULATOR"/>
    <property type="match status" value="1"/>
</dbReference>
<dbReference type="KEGG" id="palb:EJC50_24840"/>
<keyword evidence="6" id="KW-1185">Reference proteome</keyword>
<evidence type="ECO:0000259" key="4">
    <source>
        <dbReference type="PROSITE" id="PS50949"/>
    </source>
</evidence>
<dbReference type="SUPFAM" id="SSF48008">
    <property type="entry name" value="GntR ligand-binding domain-like"/>
    <property type="match status" value="1"/>
</dbReference>
<dbReference type="OrthoDB" id="368257at2"/>
<dbReference type="EMBL" id="CP034437">
    <property type="protein sequence ID" value="AZN42553.1"/>
    <property type="molecule type" value="Genomic_DNA"/>
</dbReference>
<dbReference type="InterPro" id="IPR036388">
    <property type="entry name" value="WH-like_DNA-bd_sf"/>
</dbReference>
<dbReference type="Gene3D" id="1.10.10.10">
    <property type="entry name" value="Winged helix-like DNA-binding domain superfamily/Winged helix DNA-binding domain"/>
    <property type="match status" value="1"/>
</dbReference>
<dbReference type="GO" id="GO:0003700">
    <property type="term" value="F:DNA-binding transcription factor activity"/>
    <property type="evidence" value="ECO:0007669"/>
    <property type="project" value="InterPro"/>
</dbReference>
<dbReference type="Pfam" id="PF00392">
    <property type="entry name" value="GntR"/>
    <property type="match status" value="1"/>
</dbReference>
<evidence type="ECO:0000313" key="5">
    <source>
        <dbReference type="EMBL" id="AZN42553.1"/>
    </source>
</evidence>
<dbReference type="PROSITE" id="PS50949">
    <property type="entry name" value="HTH_GNTR"/>
    <property type="match status" value="1"/>
</dbReference>
<dbReference type="Pfam" id="PF07729">
    <property type="entry name" value="FCD"/>
    <property type="match status" value="1"/>
</dbReference>
<feature type="domain" description="HTH gntR-type" evidence="4">
    <location>
        <begin position="24"/>
        <end position="91"/>
    </location>
</feature>
<evidence type="ECO:0000256" key="1">
    <source>
        <dbReference type="ARBA" id="ARBA00023015"/>
    </source>
</evidence>
<name>A0A3Q8X8P7_9BACL</name>
<dbReference type="InterPro" id="IPR000524">
    <property type="entry name" value="Tscrpt_reg_HTH_GntR"/>
</dbReference>
<keyword evidence="3" id="KW-0804">Transcription</keyword>
<evidence type="ECO:0000313" key="6">
    <source>
        <dbReference type="Proteomes" id="UP000272528"/>
    </source>
</evidence>
<dbReference type="PANTHER" id="PTHR43537">
    <property type="entry name" value="TRANSCRIPTIONAL REGULATOR, GNTR FAMILY"/>
    <property type="match status" value="1"/>
</dbReference>
<evidence type="ECO:0000256" key="2">
    <source>
        <dbReference type="ARBA" id="ARBA00023125"/>
    </source>
</evidence>
<sequence>MRVSPGLRAAVILEKMGLIIMASITLKEKAYEQLRALLMEGTISSNDQLTEKYLVDLLQMSRTPIRSALEKLAAEGLLNIAPNKGLSLPGLSLQRVADFFDFRIAIEGHIVHKLANRKLSPGEIAWFRENLRIQEETAAQHDYLAFTHADSEFHRQLALVYENEEMVQMMNNLQDRLFQLALKVLRKDNNRIQNSYRDHLEIFELILSRDADEAKRRIVEHLEYAARILVL</sequence>
<dbReference type="AlphaFoldDB" id="A0A3Q8X8P7"/>
<keyword evidence="2" id="KW-0238">DNA-binding</keyword>
<dbReference type="SUPFAM" id="SSF46785">
    <property type="entry name" value="Winged helix' DNA-binding domain"/>
    <property type="match status" value="1"/>
</dbReference>
<dbReference type="SMART" id="SM00895">
    <property type="entry name" value="FCD"/>
    <property type="match status" value="1"/>
</dbReference>
<dbReference type="GO" id="GO:0003677">
    <property type="term" value="F:DNA binding"/>
    <property type="evidence" value="ECO:0007669"/>
    <property type="project" value="UniProtKB-KW"/>
</dbReference>
<evidence type="ECO:0000256" key="3">
    <source>
        <dbReference type="ARBA" id="ARBA00023163"/>
    </source>
</evidence>
<dbReference type="Proteomes" id="UP000272528">
    <property type="component" value="Chromosome"/>
</dbReference>
<dbReference type="InterPro" id="IPR011711">
    <property type="entry name" value="GntR_C"/>
</dbReference>
<keyword evidence="1" id="KW-0805">Transcription regulation</keyword>
<dbReference type="Gene3D" id="1.20.120.530">
    <property type="entry name" value="GntR ligand-binding domain-like"/>
    <property type="match status" value="1"/>
</dbReference>
<gene>
    <name evidence="5" type="ORF">EJC50_24840</name>
</gene>
<proteinExistence type="predicted"/>
<dbReference type="SMART" id="SM00345">
    <property type="entry name" value="HTH_GNTR"/>
    <property type="match status" value="1"/>
</dbReference>
<organism evidence="5 6">
    <name type="scientific">Paenibacillus albus</name>
    <dbReference type="NCBI Taxonomy" id="2495582"/>
    <lineage>
        <taxon>Bacteria</taxon>
        <taxon>Bacillati</taxon>
        <taxon>Bacillota</taxon>
        <taxon>Bacilli</taxon>
        <taxon>Bacillales</taxon>
        <taxon>Paenibacillaceae</taxon>
        <taxon>Paenibacillus</taxon>
    </lineage>
</organism>